<dbReference type="EMBL" id="DWUR01000121">
    <property type="protein sequence ID" value="HJD49927.1"/>
    <property type="molecule type" value="Genomic_DNA"/>
</dbReference>
<dbReference type="AlphaFoldDB" id="A0A9D2ZRM1"/>
<protein>
    <submittedName>
        <fullName evidence="1">Uncharacterized protein</fullName>
    </submittedName>
</protein>
<dbReference type="Proteomes" id="UP000823907">
    <property type="component" value="Unassembled WGS sequence"/>
</dbReference>
<reference evidence="1" key="1">
    <citation type="journal article" date="2021" name="PeerJ">
        <title>Extensive microbial diversity within the chicken gut microbiome revealed by metagenomics and culture.</title>
        <authorList>
            <person name="Gilroy R."/>
            <person name="Ravi A."/>
            <person name="Getino M."/>
            <person name="Pursley I."/>
            <person name="Horton D.L."/>
            <person name="Alikhan N.F."/>
            <person name="Baker D."/>
            <person name="Gharbi K."/>
            <person name="Hall N."/>
            <person name="Watson M."/>
            <person name="Adriaenssens E.M."/>
            <person name="Foster-Nyarko E."/>
            <person name="Jarju S."/>
            <person name="Secka A."/>
            <person name="Antonio M."/>
            <person name="Oren A."/>
            <person name="Chaudhuri R.R."/>
            <person name="La Ragione R."/>
            <person name="Hildebrand F."/>
            <person name="Pallen M.J."/>
        </authorList>
    </citation>
    <scope>NUCLEOTIDE SEQUENCE</scope>
    <source>
        <strain evidence="1">5925</strain>
    </source>
</reference>
<accession>A0A9D2ZRM1</accession>
<reference evidence="1" key="2">
    <citation type="submission" date="2021-04" db="EMBL/GenBank/DDBJ databases">
        <authorList>
            <person name="Gilroy R."/>
        </authorList>
    </citation>
    <scope>NUCLEOTIDE SEQUENCE</scope>
    <source>
        <strain evidence="1">5925</strain>
    </source>
</reference>
<organism evidence="1 2">
    <name type="scientific">Candidatus Corynebacterium intestinavium</name>
    <dbReference type="NCBI Taxonomy" id="2838531"/>
    <lineage>
        <taxon>Bacteria</taxon>
        <taxon>Bacillati</taxon>
        <taxon>Actinomycetota</taxon>
        <taxon>Actinomycetes</taxon>
        <taxon>Mycobacteriales</taxon>
        <taxon>Corynebacteriaceae</taxon>
        <taxon>Corynebacterium</taxon>
    </lineage>
</organism>
<name>A0A9D2ZRM1_9CORY</name>
<evidence type="ECO:0000313" key="1">
    <source>
        <dbReference type="EMBL" id="HJD49927.1"/>
    </source>
</evidence>
<gene>
    <name evidence="1" type="ORF">H9907_07560</name>
</gene>
<proteinExistence type="predicted"/>
<evidence type="ECO:0000313" key="2">
    <source>
        <dbReference type="Proteomes" id="UP000823907"/>
    </source>
</evidence>
<sequence>MPTPRKNKRELNAAELIGTHNRLTFSPDLLREIATEIGYDEHPAFDGGALASTANFFDITDVIELLVRAKLADFRLLNTAAQAQEAQVASGVLKKIFAGDYMTREQVHNKLPSESVVLFKMGPPRLWGYAVRQRAPRRAAEIIPSSFHRDLTGPYTDAEEAWLGANVVDASNVEGLSTIVDDVPVDEDRYQRLRLGMSLSDSYDQVWSSARGHWRLSPETRYIIPSRYGWCPYVFRIADGGWRRDEFDGGADRFMATRGFYVDYENNRLIELGEPDPNNAWRPRLRVADQPPTERDMEVAGVLNGSVIALGAQQRNPVIRLRQRGRRLF</sequence>
<comment type="caution">
    <text evidence="1">The sequence shown here is derived from an EMBL/GenBank/DDBJ whole genome shotgun (WGS) entry which is preliminary data.</text>
</comment>